<dbReference type="Proteomes" id="UP000677305">
    <property type="component" value="Chromosome"/>
</dbReference>
<dbReference type="RefSeq" id="WP_212691208.1">
    <property type="nucleotide sequence ID" value="NZ_CP058561.1"/>
</dbReference>
<proteinExistence type="predicted"/>
<dbReference type="CDD" id="cd01127">
    <property type="entry name" value="TrwB_TraG_TraD_VirD4"/>
    <property type="match status" value="1"/>
</dbReference>
<evidence type="ECO:0000259" key="1">
    <source>
        <dbReference type="Pfam" id="PF19044"/>
    </source>
</evidence>
<gene>
    <name evidence="2" type="ORF">HYG85_20290</name>
</gene>
<dbReference type="Gene3D" id="3.40.50.300">
    <property type="entry name" value="P-loop containing nucleotide triphosphate hydrolases"/>
    <property type="match status" value="1"/>
</dbReference>
<dbReference type="EMBL" id="CP058561">
    <property type="protein sequence ID" value="QUH31132.1"/>
    <property type="molecule type" value="Genomic_DNA"/>
</dbReference>
<dbReference type="InterPro" id="IPR043964">
    <property type="entry name" value="P-loop_TraG"/>
</dbReference>
<dbReference type="InterPro" id="IPR027417">
    <property type="entry name" value="P-loop_NTPase"/>
</dbReference>
<dbReference type="Pfam" id="PF19044">
    <property type="entry name" value="P-loop_TraG"/>
    <property type="match status" value="1"/>
</dbReference>
<dbReference type="PANTHER" id="PTHR30121:SF6">
    <property type="entry name" value="SLR6007 PROTEIN"/>
    <property type="match status" value="1"/>
</dbReference>
<sequence>MKKEQNLKINKALLSIVTPIGLEIERNKLVIGENLAKIYGIVKYPQKVDYGWLSKLTNIKGTIAGITFNPVDGSDFIDSVSSSIIRNRSDAVNNKDPLLQKRAEIAAVDGDKMIESIDGDNQSVGAMSLSIMGLSKGNKEFERVCRKTQSSIASSKCKGRVLSNLQEQAFKNLSPYYRKTKSINDILQRVMPMSTFVGGYPFSTSGYSDGKGYYFAKDSSGGLVVLDTWKRGGDRTNSNFTILGVAGVGKSTVVKHLAISEYMKGTRILFIDPESEYRDLCLALGGDLINAGGGSNGRINPLQIRDIPAIDEQDEIEGLGAMALHLKNVEVFFNLYMNLTEIQKALLKSCLIDLYNQFNIFWDTDVKLLKNNEFPIMKDLYELILEKSKKEVEYKELATLLKDIAIGGDSFLFGGHSSIKAESRCVCLDTFSLQNASDNVKKTQYFNLLTFCWNEMSKDRTEPVLLIADESYLMIDPRVPQSLVFLRDVAKRARKYEAGLAIVSHSVVDFLAPSIKMYGQALLDIPCFKVLLGTDGKNLTELKELYNLTDAEEALLAQKKRGDGLLMVGSKRLHVDFDIPSYKFAYMGNKGGR</sequence>
<accession>A0A8J8SDS5</accession>
<organism evidence="2 3">
    <name type="scientific">Vallitalea guaymasensis</name>
    <dbReference type="NCBI Taxonomy" id="1185412"/>
    <lineage>
        <taxon>Bacteria</taxon>
        <taxon>Bacillati</taxon>
        <taxon>Bacillota</taxon>
        <taxon>Clostridia</taxon>
        <taxon>Lachnospirales</taxon>
        <taxon>Vallitaleaceae</taxon>
        <taxon>Vallitalea</taxon>
    </lineage>
</organism>
<protein>
    <submittedName>
        <fullName evidence="2">DUF87 domain-containing protein</fullName>
    </submittedName>
</protein>
<keyword evidence="3" id="KW-1185">Reference proteome</keyword>
<dbReference type="Gene3D" id="1.10.8.730">
    <property type="match status" value="1"/>
</dbReference>
<name>A0A8J8SDS5_9FIRM</name>
<dbReference type="PANTHER" id="PTHR30121">
    <property type="entry name" value="UNCHARACTERIZED PROTEIN YJGR-RELATED"/>
    <property type="match status" value="1"/>
</dbReference>
<dbReference type="AlphaFoldDB" id="A0A8J8SDS5"/>
<dbReference type="SUPFAM" id="SSF52540">
    <property type="entry name" value="P-loop containing nucleoside triphosphate hydrolases"/>
    <property type="match status" value="1"/>
</dbReference>
<evidence type="ECO:0000313" key="3">
    <source>
        <dbReference type="Proteomes" id="UP000677305"/>
    </source>
</evidence>
<reference evidence="2 3" key="1">
    <citation type="submission" date="2020-07" db="EMBL/GenBank/DDBJ databases">
        <title>Vallitalea guaymasensis genome.</title>
        <authorList>
            <person name="Postec A."/>
        </authorList>
    </citation>
    <scope>NUCLEOTIDE SEQUENCE [LARGE SCALE GENOMIC DNA]</scope>
    <source>
        <strain evidence="2 3">Ra1766G1</strain>
    </source>
</reference>
<evidence type="ECO:0000313" key="2">
    <source>
        <dbReference type="EMBL" id="QUH31132.1"/>
    </source>
</evidence>
<dbReference type="KEGG" id="vgu:HYG85_20290"/>
<feature type="domain" description="TraG P-loop" evidence="1">
    <location>
        <begin position="232"/>
        <end position="556"/>
    </location>
</feature>
<dbReference type="InterPro" id="IPR051162">
    <property type="entry name" value="T4SS_component"/>
</dbReference>